<dbReference type="EMBL" id="JAIWYP010000005">
    <property type="protein sequence ID" value="KAH3827362.1"/>
    <property type="molecule type" value="Genomic_DNA"/>
</dbReference>
<evidence type="ECO:0000313" key="4">
    <source>
        <dbReference type="Proteomes" id="UP000828390"/>
    </source>
</evidence>
<proteinExistence type="predicted"/>
<keyword evidence="2" id="KW-0732">Signal</keyword>
<feature type="transmembrane region" description="Helical" evidence="1">
    <location>
        <begin position="208"/>
        <end position="238"/>
    </location>
</feature>
<sequence length="276" mass="31496">MKMGMSRITRMLSFALCIALKSGMECVEVYDWKRDWGKGIAPREVVTLDTGTMTLLHSATTLTTDSLSPAVSFFDYSNESQQGIFAIRPLLSDGTSACFIVRSDQGRNWQDVQRDLRSRQGSILPRARARNYAIVGGPLNEHYLSNQARLTDFCDVASDHMFLLQEYDADDMRNVCVQGLFEEMRIYVPEELVSKVFGNIIILCMFKFIYFVVFIYNSLMSVGNTSNCLFISYLSFLLQMKECEMRKKISRLYNDVIISVTTQIKILYHGCAFLLA</sequence>
<evidence type="ECO:0000313" key="3">
    <source>
        <dbReference type="EMBL" id="KAH3827362.1"/>
    </source>
</evidence>
<reference evidence="3" key="1">
    <citation type="journal article" date="2019" name="bioRxiv">
        <title>The Genome of the Zebra Mussel, Dreissena polymorpha: A Resource for Invasive Species Research.</title>
        <authorList>
            <person name="McCartney M.A."/>
            <person name="Auch B."/>
            <person name="Kono T."/>
            <person name="Mallez S."/>
            <person name="Zhang Y."/>
            <person name="Obille A."/>
            <person name="Becker A."/>
            <person name="Abrahante J.E."/>
            <person name="Garbe J."/>
            <person name="Badalamenti J.P."/>
            <person name="Herman A."/>
            <person name="Mangelson H."/>
            <person name="Liachko I."/>
            <person name="Sullivan S."/>
            <person name="Sone E.D."/>
            <person name="Koren S."/>
            <person name="Silverstein K.A.T."/>
            <person name="Beckman K.B."/>
            <person name="Gohl D.M."/>
        </authorList>
    </citation>
    <scope>NUCLEOTIDE SEQUENCE</scope>
    <source>
        <strain evidence="3">Duluth1</strain>
        <tissue evidence="3">Whole animal</tissue>
    </source>
</reference>
<evidence type="ECO:0000256" key="2">
    <source>
        <dbReference type="SAM" id="SignalP"/>
    </source>
</evidence>
<evidence type="ECO:0000256" key="1">
    <source>
        <dbReference type="SAM" id="Phobius"/>
    </source>
</evidence>
<name>A0A9D4K0E3_DREPO</name>
<feature type="signal peptide" evidence="2">
    <location>
        <begin position="1"/>
        <end position="23"/>
    </location>
</feature>
<dbReference type="AlphaFoldDB" id="A0A9D4K0E3"/>
<comment type="caution">
    <text evidence="3">The sequence shown here is derived from an EMBL/GenBank/DDBJ whole genome shotgun (WGS) entry which is preliminary data.</text>
</comment>
<feature type="chain" id="PRO_5038460473" evidence="2">
    <location>
        <begin position="24"/>
        <end position="276"/>
    </location>
</feature>
<keyword evidence="1" id="KW-0472">Membrane</keyword>
<gene>
    <name evidence="3" type="ORF">DPMN_129298</name>
</gene>
<organism evidence="3 4">
    <name type="scientific">Dreissena polymorpha</name>
    <name type="common">Zebra mussel</name>
    <name type="synonym">Mytilus polymorpha</name>
    <dbReference type="NCBI Taxonomy" id="45954"/>
    <lineage>
        <taxon>Eukaryota</taxon>
        <taxon>Metazoa</taxon>
        <taxon>Spiralia</taxon>
        <taxon>Lophotrochozoa</taxon>
        <taxon>Mollusca</taxon>
        <taxon>Bivalvia</taxon>
        <taxon>Autobranchia</taxon>
        <taxon>Heteroconchia</taxon>
        <taxon>Euheterodonta</taxon>
        <taxon>Imparidentia</taxon>
        <taxon>Neoheterodontei</taxon>
        <taxon>Myida</taxon>
        <taxon>Dreissenoidea</taxon>
        <taxon>Dreissenidae</taxon>
        <taxon>Dreissena</taxon>
    </lineage>
</organism>
<accession>A0A9D4K0E3</accession>
<keyword evidence="1" id="KW-1133">Transmembrane helix</keyword>
<keyword evidence="1" id="KW-0812">Transmembrane</keyword>
<keyword evidence="4" id="KW-1185">Reference proteome</keyword>
<dbReference type="Proteomes" id="UP000828390">
    <property type="component" value="Unassembled WGS sequence"/>
</dbReference>
<reference evidence="3" key="2">
    <citation type="submission" date="2020-11" db="EMBL/GenBank/DDBJ databases">
        <authorList>
            <person name="McCartney M.A."/>
            <person name="Auch B."/>
            <person name="Kono T."/>
            <person name="Mallez S."/>
            <person name="Becker A."/>
            <person name="Gohl D.M."/>
            <person name="Silverstein K.A.T."/>
            <person name="Koren S."/>
            <person name="Bechman K.B."/>
            <person name="Herman A."/>
            <person name="Abrahante J.E."/>
            <person name="Garbe J."/>
        </authorList>
    </citation>
    <scope>NUCLEOTIDE SEQUENCE</scope>
    <source>
        <strain evidence="3">Duluth1</strain>
        <tissue evidence="3">Whole animal</tissue>
    </source>
</reference>
<protein>
    <submittedName>
        <fullName evidence="3">Uncharacterized protein</fullName>
    </submittedName>
</protein>